<dbReference type="Gene3D" id="2.40.170.20">
    <property type="entry name" value="TonB-dependent receptor, beta-barrel domain"/>
    <property type="match status" value="1"/>
</dbReference>
<feature type="chain" id="PRO_5012116583" evidence="8">
    <location>
        <begin position="21"/>
        <end position="1055"/>
    </location>
</feature>
<reference evidence="11" key="1">
    <citation type="submission" date="2016-11" db="EMBL/GenBank/DDBJ databases">
        <authorList>
            <person name="Varghese N."/>
            <person name="Submissions S."/>
        </authorList>
    </citation>
    <scope>NUCLEOTIDE SEQUENCE [LARGE SCALE GENOMIC DNA]</scope>
    <source>
        <strain evidence="11">DSM 24787</strain>
    </source>
</reference>
<evidence type="ECO:0000256" key="8">
    <source>
        <dbReference type="SAM" id="SignalP"/>
    </source>
</evidence>
<dbReference type="FunFam" id="2.170.130.10:FF:000003">
    <property type="entry name" value="SusC/RagA family TonB-linked outer membrane protein"/>
    <property type="match status" value="1"/>
</dbReference>
<organism evidence="10 11">
    <name type="scientific">Chitinophaga niabensis</name>
    <dbReference type="NCBI Taxonomy" id="536979"/>
    <lineage>
        <taxon>Bacteria</taxon>
        <taxon>Pseudomonadati</taxon>
        <taxon>Bacteroidota</taxon>
        <taxon>Chitinophagia</taxon>
        <taxon>Chitinophagales</taxon>
        <taxon>Chitinophagaceae</taxon>
        <taxon>Chitinophaga</taxon>
    </lineage>
</organism>
<keyword evidence="8" id="KW-0732">Signal</keyword>
<dbReference type="NCBIfam" id="TIGR04056">
    <property type="entry name" value="OMP_RagA_SusC"/>
    <property type="match status" value="1"/>
</dbReference>
<evidence type="ECO:0000313" key="11">
    <source>
        <dbReference type="Proteomes" id="UP000185003"/>
    </source>
</evidence>
<dbReference type="InterPro" id="IPR036942">
    <property type="entry name" value="Beta-barrel_TonB_sf"/>
</dbReference>
<dbReference type="Gene3D" id="2.60.40.1120">
    <property type="entry name" value="Carboxypeptidase-like, regulatory domain"/>
    <property type="match status" value="1"/>
</dbReference>
<feature type="signal peptide" evidence="8">
    <location>
        <begin position="1"/>
        <end position="20"/>
    </location>
</feature>
<evidence type="ECO:0000256" key="2">
    <source>
        <dbReference type="ARBA" id="ARBA00022448"/>
    </source>
</evidence>
<dbReference type="SUPFAM" id="SSF49464">
    <property type="entry name" value="Carboxypeptidase regulatory domain-like"/>
    <property type="match status" value="1"/>
</dbReference>
<evidence type="ECO:0000256" key="5">
    <source>
        <dbReference type="ARBA" id="ARBA00023136"/>
    </source>
</evidence>
<evidence type="ECO:0000256" key="7">
    <source>
        <dbReference type="PROSITE-ProRule" id="PRU01360"/>
    </source>
</evidence>
<dbReference type="InterPro" id="IPR008969">
    <property type="entry name" value="CarboxyPept-like_regulatory"/>
</dbReference>
<evidence type="ECO:0000256" key="4">
    <source>
        <dbReference type="ARBA" id="ARBA00022692"/>
    </source>
</evidence>
<comment type="subcellular location">
    <subcellularLocation>
        <location evidence="1 7">Cell outer membrane</location>
        <topology evidence="1 7">Multi-pass membrane protein</topology>
    </subcellularLocation>
</comment>
<sequence>MVRWLLCLAILIAPSIHTYAQTGNVSGTVTDEKGGSIPGVTVQIKGTSLGTKTDVTGKFSLPLKSASATLVFSFIGFQTKEITTGPAADLKVTLAESASGLNEVIVVGYGKQKRQNVIGSAVQISGDQLKQAPTMNLTNALAGRLPGLTTLQQSGRPGADDATLRIRGVATYNGNQAPLVIIDGVPRTSFGTLDPAEVESITLLKDAVSTAVYGLQAANGIILVTTKRGKSGKPQITYDGGLQVTSNTRFPKFLNGPDYMYWYNKGTDMDNDYLDHTGAFPVPYVYTKEQIEAVRNGTNTNPLLGNTDWVGKLADNTAISHQHNVTVRGGTDKVKYFTSAGFLDQNGVIENTGFKRYNVRSNIDAELNDIFSVSVDLGVRQTNTRTPGISPDNTAYLNPFYQAVRMLPNMPEYAPNGLPVAYNSNAGWVNPIASVQQSGYQNGQSNIFQGNITFRAKIPWVKGLEAKVLAAYDKTSTENKSWLTPYTLMGRARDQTTGDFVMLNTLPGITRTTLRQSYSQNFRKTFQPSITYNQTFGDHEISALALYEFGQGRNNVFSTGASNFPLTDIHEIDYGGQGPLDIIAPTGSSGLDSRAGYVGRINYVYKGKYLVELATRYDASINFHPDYRWDYFPAAAVGWIVSKEPFFEKAKGVVDFLKLKASLGRLGNESISSFQYLQTYQLTTDPVIVLGGKPTAAIYTSAPPNPSITWETAKVTNVGFESLWLDGKLGFDFEYFYKLTTNILAGQSGLFPPTIGGYYPATVNSGIMDNRGFDLQVRYNNHIGKLEYGVTGNFNWARNKIIRMDENASTPEWLRRVGKPLGTKFGFVADGMYQNWEEAANAPSPSAGVVAPGFFRYKDINGDGRITRTDDFVAIGRSNLPEIMYGLNIYLKYGGFDFSALLQGAALSSVNLAGTYEGSSGTSGVDDNTPFTRSFYGYGNSPYFLVEGAWTPDNPNAEFPRLSAYKAPLTAHNAHINSGWIRDGSYLRVKSMQLGYTIPASWMKQAKIQQFRVYVSGFNLFTFDKLKYLDPEMPNVNNGFYPQQRILSAGVNLSF</sequence>
<gene>
    <name evidence="10" type="ORF">SAMN04488055_2894</name>
</gene>
<keyword evidence="5 7" id="KW-0472">Membrane</keyword>
<dbReference type="AlphaFoldDB" id="A0A1N6GPF5"/>
<evidence type="ECO:0000256" key="6">
    <source>
        <dbReference type="ARBA" id="ARBA00023237"/>
    </source>
</evidence>
<dbReference type="STRING" id="536979.SAMN04488055_2894"/>
<protein>
    <submittedName>
        <fullName evidence="10">TonB-linked outer membrane protein, SusC/RagA family</fullName>
    </submittedName>
</protein>
<keyword evidence="11" id="KW-1185">Reference proteome</keyword>
<proteinExistence type="inferred from homology"/>
<keyword evidence="2 7" id="KW-0813">Transport</keyword>
<dbReference type="Gene3D" id="2.170.130.10">
    <property type="entry name" value="TonB-dependent receptor, plug domain"/>
    <property type="match status" value="1"/>
</dbReference>
<keyword evidence="6 7" id="KW-0998">Cell outer membrane</keyword>
<dbReference type="InterPro" id="IPR023996">
    <property type="entry name" value="TonB-dep_OMP_SusC/RagA"/>
</dbReference>
<evidence type="ECO:0000256" key="1">
    <source>
        <dbReference type="ARBA" id="ARBA00004571"/>
    </source>
</evidence>
<evidence type="ECO:0000256" key="3">
    <source>
        <dbReference type="ARBA" id="ARBA00022452"/>
    </source>
</evidence>
<evidence type="ECO:0000259" key="9">
    <source>
        <dbReference type="Pfam" id="PF07715"/>
    </source>
</evidence>
<dbReference type="Pfam" id="PF13715">
    <property type="entry name" value="CarbopepD_reg_2"/>
    <property type="match status" value="1"/>
</dbReference>
<evidence type="ECO:0000313" key="10">
    <source>
        <dbReference type="EMBL" id="SIO09436.1"/>
    </source>
</evidence>
<feature type="domain" description="TonB-dependent receptor plug" evidence="9">
    <location>
        <begin position="115"/>
        <end position="221"/>
    </location>
</feature>
<comment type="similarity">
    <text evidence="7">Belongs to the TonB-dependent receptor family.</text>
</comment>
<keyword evidence="3 7" id="KW-1134">Transmembrane beta strand</keyword>
<dbReference type="EMBL" id="FSRA01000001">
    <property type="protein sequence ID" value="SIO09436.1"/>
    <property type="molecule type" value="Genomic_DNA"/>
</dbReference>
<dbReference type="GO" id="GO:0009279">
    <property type="term" value="C:cell outer membrane"/>
    <property type="evidence" value="ECO:0007669"/>
    <property type="project" value="UniProtKB-SubCell"/>
</dbReference>
<dbReference type="Proteomes" id="UP000185003">
    <property type="component" value="Unassembled WGS sequence"/>
</dbReference>
<dbReference type="InterPro" id="IPR039426">
    <property type="entry name" value="TonB-dep_rcpt-like"/>
</dbReference>
<keyword evidence="4 7" id="KW-0812">Transmembrane</keyword>
<dbReference type="InterPro" id="IPR037066">
    <property type="entry name" value="Plug_dom_sf"/>
</dbReference>
<accession>A0A1N6GPF5</accession>
<dbReference type="NCBIfam" id="TIGR04057">
    <property type="entry name" value="SusC_RagA_signa"/>
    <property type="match status" value="1"/>
</dbReference>
<name>A0A1N6GPF5_9BACT</name>
<dbReference type="Pfam" id="PF07715">
    <property type="entry name" value="Plug"/>
    <property type="match status" value="1"/>
</dbReference>
<dbReference type="PROSITE" id="PS52016">
    <property type="entry name" value="TONB_DEPENDENT_REC_3"/>
    <property type="match status" value="1"/>
</dbReference>
<dbReference type="InterPro" id="IPR012910">
    <property type="entry name" value="Plug_dom"/>
</dbReference>
<dbReference type="SUPFAM" id="SSF56935">
    <property type="entry name" value="Porins"/>
    <property type="match status" value="1"/>
</dbReference>
<dbReference type="InterPro" id="IPR023997">
    <property type="entry name" value="TonB-dep_OMP_SusC/RagA_CS"/>
</dbReference>